<feature type="compositionally biased region" description="Polar residues" evidence="2">
    <location>
        <begin position="238"/>
        <end position="259"/>
    </location>
</feature>
<dbReference type="GO" id="GO:0033551">
    <property type="term" value="C:monopolin complex"/>
    <property type="evidence" value="ECO:0007669"/>
    <property type="project" value="EnsemblFungi"/>
</dbReference>
<feature type="compositionally biased region" description="Polar residues" evidence="2">
    <location>
        <begin position="283"/>
        <end position="296"/>
    </location>
</feature>
<evidence type="ECO:0000256" key="2">
    <source>
        <dbReference type="SAM" id="MobiDB-lite"/>
    </source>
</evidence>
<dbReference type="GeneID" id="25032275"/>
<dbReference type="Proteomes" id="UP000016088">
    <property type="component" value="Unassembled WGS sequence"/>
</dbReference>
<dbReference type="VEuPathDB" id="FungiDB:SOCG_03303"/>
<feature type="region of interest" description="Disordered" evidence="2">
    <location>
        <begin position="224"/>
        <end position="262"/>
    </location>
</feature>
<dbReference type="OrthoDB" id="5381935at2759"/>
<dbReference type="HOGENOM" id="CLU_669318_0_0_1"/>
<evidence type="ECO:0000256" key="1">
    <source>
        <dbReference type="SAM" id="Coils"/>
    </source>
</evidence>
<organism evidence="3 4">
    <name type="scientific">Schizosaccharomyces octosporus (strain yFS286)</name>
    <name type="common">Fission yeast</name>
    <name type="synonym">Octosporomyces octosporus</name>
    <dbReference type="NCBI Taxonomy" id="483514"/>
    <lineage>
        <taxon>Eukaryota</taxon>
        <taxon>Fungi</taxon>
        <taxon>Dikarya</taxon>
        <taxon>Ascomycota</taxon>
        <taxon>Taphrinomycotina</taxon>
        <taxon>Schizosaccharomycetes</taxon>
        <taxon>Schizosaccharomycetales</taxon>
        <taxon>Schizosaccharomycetaceae</taxon>
        <taxon>Schizosaccharomyces</taxon>
    </lineage>
</organism>
<gene>
    <name evidence="3" type="ORF">SOCG_03303</name>
</gene>
<dbReference type="OMA" id="ETEESNW"/>
<feature type="region of interest" description="Disordered" evidence="2">
    <location>
        <begin position="280"/>
        <end position="335"/>
    </location>
</feature>
<feature type="compositionally biased region" description="Polar residues" evidence="2">
    <location>
        <begin position="323"/>
        <end position="335"/>
    </location>
</feature>
<dbReference type="GO" id="GO:0034506">
    <property type="term" value="C:chromosome, centromeric core domain"/>
    <property type="evidence" value="ECO:0007669"/>
    <property type="project" value="EnsemblFungi"/>
</dbReference>
<evidence type="ECO:0000313" key="3">
    <source>
        <dbReference type="EMBL" id="EPX74089.1"/>
    </source>
</evidence>
<dbReference type="EMBL" id="KE503206">
    <property type="protein sequence ID" value="EPX74089.1"/>
    <property type="molecule type" value="Genomic_DNA"/>
</dbReference>
<sequence length="411" mass="46222">MDVDELFRKHTGSFHHVKNQLLQGQLELNYYLAKASNIVHGLQTDILGRTRLEAANHVNKTSLHENYEHKSDENTKQVKQLKEINKSLLSDISQLKNRISSLESDIAQNLEDMTTLRKQHQEHLKQGVSPEKSSHFEHAECKTPNLSADNATVSSSNTEQITRFHHTITDLKKTLKEKDSDLNKLHSAVAAKESELNRWKIKMETEESNWKVRLQVLESKVATQSKKLRKNEGKGRKSTVNTLSLTSPAESSLSPISKNTQKKSPFRVTPYLQRTSAIIGIPSSPTHASPTVRSGRTTTTQTPTKETSLTESTNKLTEHHNADSGNAIENSACSQRLTSLTPSKIPLPVRKKRKFETDIAKFEEPEESDTSMTMEVPLQTKVTLPRTISPPKARSETLVALKDKFKIKKGI</sequence>
<dbReference type="GO" id="GO:0051315">
    <property type="term" value="P:attachment of mitotic spindle microtubules to kinetochore"/>
    <property type="evidence" value="ECO:0007669"/>
    <property type="project" value="EnsemblFungi"/>
</dbReference>
<keyword evidence="1" id="KW-0175">Coiled coil</keyword>
<accession>S9RJC6</accession>
<dbReference type="GO" id="GO:1990893">
    <property type="term" value="P:mitotic chromosome centromere condensation"/>
    <property type="evidence" value="ECO:0007669"/>
    <property type="project" value="EnsemblFungi"/>
</dbReference>
<feature type="compositionally biased region" description="Low complexity" evidence="2">
    <location>
        <begin position="297"/>
        <end position="310"/>
    </location>
</feature>
<feature type="region of interest" description="Disordered" evidence="2">
    <location>
        <begin position="360"/>
        <end position="389"/>
    </location>
</feature>
<keyword evidence="4" id="KW-1185">Reference proteome</keyword>
<proteinExistence type="predicted"/>
<dbReference type="AlphaFoldDB" id="S9RJC6"/>
<feature type="coiled-coil region" evidence="1">
    <location>
        <begin position="64"/>
        <end position="112"/>
    </location>
</feature>
<dbReference type="RefSeq" id="XP_013017245.1">
    <property type="nucleotide sequence ID" value="XM_013161791.1"/>
</dbReference>
<reference evidence="3 4" key="1">
    <citation type="journal article" date="2011" name="Science">
        <title>Comparative functional genomics of the fission yeasts.</title>
        <authorList>
            <person name="Rhind N."/>
            <person name="Chen Z."/>
            <person name="Yassour M."/>
            <person name="Thompson D.A."/>
            <person name="Haas B.J."/>
            <person name="Habib N."/>
            <person name="Wapinski I."/>
            <person name="Roy S."/>
            <person name="Lin M.F."/>
            <person name="Heiman D.I."/>
            <person name="Young S.K."/>
            <person name="Furuya K."/>
            <person name="Guo Y."/>
            <person name="Pidoux A."/>
            <person name="Chen H.M."/>
            <person name="Robbertse B."/>
            <person name="Goldberg J.M."/>
            <person name="Aoki K."/>
            <person name="Bayne E.H."/>
            <person name="Berlin A.M."/>
            <person name="Desjardins C.A."/>
            <person name="Dobbs E."/>
            <person name="Dukaj L."/>
            <person name="Fan L."/>
            <person name="FitzGerald M.G."/>
            <person name="French C."/>
            <person name="Gujja S."/>
            <person name="Hansen K."/>
            <person name="Keifenheim D."/>
            <person name="Levin J.Z."/>
            <person name="Mosher R.A."/>
            <person name="Mueller C.A."/>
            <person name="Pfiffner J."/>
            <person name="Priest M."/>
            <person name="Russ C."/>
            <person name="Smialowska A."/>
            <person name="Swoboda P."/>
            <person name="Sykes S.M."/>
            <person name="Vaughn M."/>
            <person name="Vengrova S."/>
            <person name="Yoder R."/>
            <person name="Zeng Q."/>
            <person name="Allshire R."/>
            <person name="Baulcombe D."/>
            <person name="Birren B.W."/>
            <person name="Brown W."/>
            <person name="Ekwall K."/>
            <person name="Kellis M."/>
            <person name="Leatherwood J."/>
            <person name="Levin H."/>
            <person name="Margalit H."/>
            <person name="Martienssen R."/>
            <person name="Nieduszynski C.A."/>
            <person name="Spatafora J.W."/>
            <person name="Friedman N."/>
            <person name="Dalgaard J.Z."/>
            <person name="Baumann P."/>
            <person name="Niki H."/>
            <person name="Regev A."/>
            <person name="Nusbaum C."/>
        </authorList>
    </citation>
    <scope>NUCLEOTIDE SEQUENCE [LARGE SCALE GENOMIC DNA]</scope>
    <source>
        <strain evidence="4">yFS286</strain>
    </source>
</reference>
<name>S9RJC6_SCHOY</name>
<dbReference type="GO" id="GO:0005730">
    <property type="term" value="C:nucleolus"/>
    <property type="evidence" value="ECO:0007669"/>
    <property type="project" value="EnsemblFungi"/>
</dbReference>
<evidence type="ECO:0000313" key="4">
    <source>
        <dbReference type="Proteomes" id="UP000016088"/>
    </source>
</evidence>
<dbReference type="GO" id="GO:0045144">
    <property type="term" value="P:meiotic sister chromatid segregation"/>
    <property type="evidence" value="ECO:0007669"/>
    <property type="project" value="EnsemblFungi"/>
</dbReference>
<protein>
    <submittedName>
        <fullName evidence="3">Monopolin-like complex subunit Mde4</fullName>
    </submittedName>
</protein>